<name>A0A512NST1_9HYPH</name>
<evidence type="ECO:0000256" key="1">
    <source>
        <dbReference type="ARBA" id="ARBA00007435"/>
    </source>
</evidence>
<protein>
    <submittedName>
        <fullName evidence="3">Nuclease</fullName>
    </submittedName>
</protein>
<dbReference type="PANTHER" id="PTHR34477">
    <property type="entry name" value="UPF0213 PROTEIN YHBQ"/>
    <property type="match status" value="1"/>
</dbReference>
<dbReference type="InterPro" id="IPR035901">
    <property type="entry name" value="GIY-YIG_endonuc_sf"/>
</dbReference>
<dbReference type="Proteomes" id="UP000321058">
    <property type="component" value="Unassembled WGS sequence"/>
</dbReference>
<dbReference type="CDD" id="cd10448">
    <property type="entry name" value="GIY-YIG_unchar_3"/>
    <property type="match status" value="1"/>
</dbReference>
<feature type="domain" description="GIY-YIG" evidence="2">
    <location>
        <begin position="3"/>
        <end position="78"/>
    </location>
</feature>
<comment type="similarity">
    <text evidence="1">Belongs to the UPF0213 family.</text>
</comment>
<proteinExistence type="inferred from homology"/>
<reference evidence="3 4" key="1">
    <citation type="submission" date="2019-07" db="EMBL/GenBank/DDBJ databases">
        <title>Whole genome shotgun sequence of Reyranella soli NBRC 108950.</title>
        <authorList>
            <person name="Hosoyama A."/>
            <person name="Uohara A."/>
            <person name="Ohji S."/>
            <person name="Ichikawa N."/>
        </authorList>
    </citation>
    <scope>NUCLEOTIDE SEQUENCE [LARGE SCALE GENOMIC DNA]</scope>
    <source>
        <strain evidence="3 4">NBRC 108950</strain>
    </source>
</reference>
<keyword evidence="4" id="KW-1185">Reference proteome</keyword>
<evidence type="ECO:0000259" key="2">
    <source>
        <dbReference type="PROSITE" id="PS50164"/>
    </source>
</evidence>
<dbReference type="PROSITE" id="PS50164">
    <property type="entry name" value="GIY_YIG"/>
    <property type="match status" value="1"/>
</dbReference>
<evidence type="ECO:0000313" key="4">
    <source>
        <dbReference type="Proteomes" id="UP000321058"/>
    </source>
</evidence>
<sequence>MERNPVVHILASPNRRALYIGITTDLPRRLEEHRQGKVHHTARYNIKCLIYFEAHETAPDAIAREKQLKNWSREKKLILINRSNPDWRDLSGEIH</sequence>
<evidence type="ECO:0000313" key="3">
    <source>
        <dbReference type="EMBL" id="GEP62008.1"/>
    </source>
</evidence>
<dbReference type="RefSeq" id="WP_147157281.1">
    <property type="nucleotide sequence ID" value="NZ_BKAJ01000288.1"/>
</dbReference>
<comment type="caution">
    <text evidence="3">The sequence shown here is derived from an EMBL/GenBank/DDBJ whole genome shotgun (WGS) entry which is preliminary data.</text>
</comment>
<organism evidence="3 4">
    <name type="scientific">Reyranella soli</name>
    <dbReference type="NCBI Taxonomy" id="1230389"/>
    <lineage>
        <taxon>Bacteria</taxon>
        <taxon>Pseudomonadati</taxon>
        <taxon>Pseudomonadota</taxon>
        <taxon>Alphaproteobacteria</taxon>
        <taxon>Hyphomicrobiales</taxon>
        <taxon>Reyranellaceae</taxon>
        <taxon>Reyranella</taxon>
    </lineage>
</organism>
<dbReference type="Pfam" id="PF01541">
    <property type="entry name" value="GIY-YIG"/>
    <property type="match status" value="1"/>
</dbReference>
<dbReference type="EMBL" id="BKAJ01000288">
    <property type="protein sequence ID" value="GEP62008.1"/>
    <property type="molecule type" value="Genomic_DNA"/>
</dbReference>
<gene>
    <name evidence="3" type="ORF">RSO01_91740</name>
</gene>
<dbReference type="AlphaFoldDB" id="A0A512NST1"/>
<dbReference type="PANTHER" id="PTHR34477:SF5">
    <property type="entry name" value="BSL5627 PROTEIN"/>
    <property type="match status" value="1"/>
</dbReference>
<dbReference type="SUPFAM" id="SSF82771">
    <property type="entry name" value="GIY-YIG endonuclease"/>
    <property type="match status" value="1"/>
</dbReference>
<dbReference type="InterPro" id="IPR000305">
    <property type="entry name" value="GIY-YIG_endonuc"/>
</dbReference>
<dbReference type="InterPro" id="IPR050190">
    <property type="entry name" value="UPF0213_domain"/>
</dbReference>
<dbReference type="OrthoDB" id="287318at2"/>
<dbReference type="Gene3D" id="3.40.1440.10">
    <property type="entry name" value="GIY-YIG endonuclease"/>
    <property type="match status" value="1"/>
</dbReference>
<accession>A0A512NST1</accession>